<dbReference type="InterPro" id="IPR051378">
    <property type="entry name" value="Cell2Cell_Antifungal"/>
</dbReference>
<dbReference type="Proteomes" id="UP001497516">
    <property type="component" value="Chromosome 8"/>
</dbReference>
<dbReference type="GO" id="GO:0042742">
    <property type="term" value="P:defense response to bacterium"/>
    <property type="evidence" value="ECO:0007669"/>
    <property type="project" value="UniProtKB-KW"/>
</dbReference>
<dbReference type="PROSITE" id="PS51473">
    <property type="entry name" value="GNK2"/>
    <property type="match status" value="1"/>
</dbReference>
<evidence type="ECO:0000259" key="16">
    <source>
        <dbReference type="PROSITE" id="PS51473"/>
    </source>
</evidence>
<evidence type="ECO:0000256" key="8">
    <source>
        <dbReference type="ARBA" id="ARBA00022821"/>
    </source>
</evidence>
<dbReference type="InterPro" id="IPR038408">
    <property type="entry name" value="GNK2_sf"/>
</dbReference>
<protein>
    <recommendedName>
        <fullName evidence="16">Gnk2-homologous domain-containing protein</fullName>
    </recommendedName>
</protein>
<keyword evidence="11" id="KW-0465">Mannose-binding</keyword>
<feature type="chain" id="PRO_5043584458" description="Gnk2-homologous domain-containing protein" evidence="15">
    <location>
        <begin position="28"/>
        <end position="142"/>
    </location>
</feature>
<accession>A0AAV2GEK2</accession>
<evidence type="ECO:0000256" key="15">
    <source>
        <dbReference type="SAM" id="SignalP"/>
    </source>
</evidence>
<dbReference type="GO" id="GO:0005886">
    <property type="term" value="C:plasma membrane"/>
    <property type="evidence" value="ECO:0007669"/>
    <property type="project" value="UniProtKB-SubCell"/>
</dbReference>
<gene>
    <name evidence="17" type="ORF">LTRI10_LOCUS47694</name>
</gene>
<evidence type="ECO:0000256" key="3">
    <source>
        <dbReference type="ARBA" id="ARBA00022577"/>
    </source>
</evidence>
<keyword evidence="5 15" id="KW-0732">Signal</keyword>
<evidence type="ECO:0000256" key="10">
    <source>
        <dbReference type="ARBA" id="ARBA00023022"/>
    </source>
</evidence>
<dbReference type="PANTHER" id="PTHR32080">
    <property type="entry name" value="ANTIFUNGAL PROTEIN GINKBILOBIN-2-LIKE"/>
    <property type="match status" value="1"/>
</dbReference>
<keyword evidence="6" id="KW-0430">Lectin</keyword>
<evidence type="ECO:0000256" key="14">
    <source>
        <dbReference type="ARBA" id="ARBA00038393"/>
    </source>
</evidence>
<name>A0AAV2GEK2_9ROSI</name>
<keyword evidence="2" id="KW-0929">Antimicrobial</keyword>
<evidence type="ECO:0000256" key="4">
    <source>
        <dbReference type="ARBA" id="ARBA00022581"/>
    </source>
</evidence>
<feature type="domain" description="Gnk2-homologous" evidence="16">
    <location>
        <begin position="30"/>
        <end position="138"/>
    </location>
</feature>
<dbReference type="PANTHER" id="PTHR32080:SF54">
    <property type="entry name" value="GNK2-HOMOLOGOUS DOMAIN-CONTAINING PROTEIN"/>
    <property type="match status" value="1"/>
</dbReference>
<keyword evidence="12" id="KW-1015">Disulfide bond</keyword>
<evidence type="ECO:0000256" key="6">
    <source>
        <dbReference type="ARBA" id="ARBA00022734"/>
    </source>
</evidence>
<evidence type="ECO:0000256" key="9">
    <source>
        <dbReference type="ARBA" id="ARBA00022949"/>
    </source>
</evidence>
<keyword evidence="9" id="KW-0965">Cell junction</keyword>
<evidence type="ECO:0000256" key="1">
    <source>
        <dbReference type="ARBA" id="ARBA00004251"/>
    </source>
</evidence>
<dbReference type="GO" id="GO:0050832">
    <property type="term" value="P:defense response to fungus"/>
    <property type="evidence" value="ECO:0007669"/>
    <property type="project" value="UniProtKB-KW"/>
</dbReference>
<evidence type="ECO:0000256" key="13">
    <source>
        <dbReference type="ARBA" id="ARBA00024184"/>
    </source>
</evidence>
<dbReference type="AlphaFoldDB" id="A0AAV2GEK2"/>
<keyword evidence="8" id="KW-0611">Plant defense</keyword>
<sequence>MMTSSIIMIEATIIIVVAALLPSCTRAAYDGTVLESKCSDGWDYTDARRQEIASVTNTLISGAKPGPPSAYLCIVPDVNDYKPDVWAWATCAESLAQPDCTQCVQAARDLLVNSECVHKAGAHMFLQDCSIEYDNYAVCHSY</sequence>
<keyword evidence="18" id="KW-1185">Reference proteome</keyword>
<proteinExistence type="inferred from homology"/>
<keyword evidence="10" id="KW-0044">Antibiotic</keyword>
<feature type="signal peptide" evidence="15">
    <location>
        <begin position="1"/>
        <end position="27"/>
    </location>
</feature>
<organism evidence="17 18">
    <name type="scientific">Linum trigynum</name>
    <dbReference type="NCBI Taxonomy" id="586398"/>
    <lineage>
        <taxon>Eukaryota</taxon>
        <taxon>Viridiplantae</taxon>
        <taxon>Streptophyta</taxon>
        <taxon>Embryophyta</taxon>
        <taxon>Tracheophyta</taxon>
        <taxon>Spermatophyta</taxon>
        <taxon>Magnoliopsida</taxon>
        <taxon>eudicotyledons</taxon>
        <taxon>Gunneridae</taxon>
        <taxon>Pentapetalae</taxon>
        <taxon>rosids</taxon>
        <taxon>fabids</taxon>
        <taxon>Malpighiales</taxon>
        <taxon>Linaceae</taxon>
        <taxon>Linum</taxon>
    </lineage>
</organism>
<reference evidence="17 18" key="1">
    <citation type="submission" date="2024-04" db="EMBL/GenBank/DDBJ databases">
        <authorList>
            <person name="Fracassetti M."/>
        </authorList>
    </citation>
    <scope>NUCLEOTIDE SEQUENCE [LARGE SCALE GENOMIC DNA]</scope>
</reference>
<evidence type="ECO:0000256" key="12">
    <source>
        <dbReference type="ARBA" id="ARBA00023157"/>
    </source>
</evidence>
<evidence type="ECO:0000256" key="2">
    <source>
        <dbReference type="ARBA" id="ARBA00022529"/>
    </source>
</evidence>
<keyword evidence="7" id="KW-0677">Repeat</keyword>
<evidence type="ECO:0000256" key="11">
    <source>
        <dbReference type="ARBA" id="ARBA00023035"/>
    </source>
</evidence>
<comment type="similarity">
    <text evidence="14">Belongs to the cysteine-rich repeat secretory protein family. Plasmodesmata-located proteins (PDLD) subfamily.</text>
</comment>
<dbReference type="GO" id="GO:0005537">
    <property type="term" value="F:D-mannose binding"/>
    <property type="evidence" value="ECO:0007669"/>
    <property type="project" value="UniProtKB-KW"/>
</dbReference>
<evidence type="ECO:0000256" key="7">
    <source>
        <dbReference type="ARBA" id="ARBA00022737"/>
    </source>
</evidence>
<keyword evidence="4" id="KW-0945">Host-virus interaction</keyword>
<keyword evidence="3" id="KW-0295">Fungicide</keyword>
<dbReference type="GO" id="GO:0031640">
    <property type="term" value="P:killing of cells of another organism"/>
    <property type="evidence" value="ECO:0007669"/>
    <property type="project" value="UniProtKB-KW"/>
</dbReference>
<dbReference type="InterPro" id="IPR002902">
    <property type="entry name" value="GNK2"/>
</dbReference>
<dbReference type="GO" id="GO:0009506">
    <property type="term" value="C:plasmodesma"/>
    <property type="evidence" value="ECO:0007669"/>
    <property type="project" value="UniProtKB-SubCell"/>
</dbReference>
<dbReference type="EMBL" id="OZ034821">
    <property type="protein sequence ID" value="CAL1408070.1"/>
    <property type="molecule type" value="Genomic_DNA"/>
</dbReference>
<evidence type="ECO:0000313" key="17">
    <source>
        <dbReference type="EMBL" id="CAL1408070.1"/>
    </source>
</evidence>
<comment type="subcellular location">
    <subcellularLocation>
        <location evidence="13">Cell junction</location>
        <location evidence="13">Plasmodesma</location>
    </subcellularLocation>
    <subcellularLocation>
        <location evidence="1">Cell membrane</location>
        <topology evidence="1">Single-pass type I membrane protein</topology>
    </subcellularLocation>
</comment>
<dbReference type="Gene3D" id="3.30.430.20">
    <property type="entry name" value="Gnk2 domain, C-X8-C-X2-C motif"/>
    <property type="match status" value="1"/>
</dbReference>
<dbReference type="Pfam" id="PF01657">
    <property type="entry name" value="Stress-antifung"/>
    <property type="match status" value="1"/>
</dbReference>
<evidence type="ECO:0000256" key="5">
    <source>
        <dbReference type="ARBA" id="ARBA00022729"/>
    </source>
</evidence>
<evidence type="ECO:0000313" key="18">
    <source>
        <dbReference type="Proteomes" id="UP001497516"/>
    </source>
</evidence>